<keyword evidence="3" id="KW-1185">Reference proteome</keyword>
<evidence type="ECO:0000313" key="2">
    <source>
        <dbReference type="EMBL" id="VFV46897.1"/>
    </source>
</evidence>
<evidence type="ECO:0000313" key="3">
    <source>
        <dbReference type="Proteomes" id="UP000386466"/>
    </source>
</evidence>
<feature type="signal peptide" evidence="1">
    <location>
        <begin position="1"/>
        <end position="17"/>
    </location>
</feature>
<feature type="non-terminal residue" evidence="2">
    <location>
        <position position="1"/>
    </location>
</feature>
<keyword evidence="1" id="KW-0732">Signal</keyword>
<name>A0A485PQ18_LYNPA</name>
<organism evidence="2 3">
    <name type="scientific">Lynx pardinus</name>
    <name type="common">Iberian lynx</name>
    <name type="synonym">Felis pardina</name>
    <dbReference type="NCBI Taxonomy" id="191816"/>
    <lineage>
        <taxon>Eukaryota</taxon>
        <taxon>Metazoa</taxon>
        <taxon>Chordata</taxon>
        <taxon>Craniata</taxon>
        <taxon>Vertebrata</taxon>
        <taxon>Euteleostomi</taxon>
        <taxon>Mammalia</taxon>
        <taxon>Eutheria</taxon>
        <taxon>Laurasiatheria</taxon>
        <taxon>Carnivora</taxon>
        <taxon>Feliformia</taxon>
        <taxon>Felidae</taxon>
        <taxon>Felinae</taxon>
        <taxon>Lynx</taxon>
    </lineage>
</organism>
<gene>
    <name evidence="2" type="ORF">LYPA_23C008952</name>
</gene>
<protein>
    <submittedName>
        <fullName evidence="2">Uncharacterized protein</fullName>
    </submittedName>
</protein>
<dbReference type="EMBL" id="CAAGRJ010039710">
    <property type="protein sequence ID" value="VFV46897.1"/>
    <property type="molecule type" value="Genomic_DNA"/>
</dbReference>
<feature type="chain" id="PRO_5019787454" evidence="1">
    <location>
        <begin position="18"/>
        <end position="53"/>
    </location>
</feature>
<proteinExistence type="predicted"/>
<reference evidence="2 3" key="1">
    <citation type="submission" date="2019-01" db="EMBL/GenBank/DDBJ databases">
        <authorList>
            <person name="Alioto T."/>
            <person name="Alioto T."/>
        </authorList>
    </citation>
    <scope>NUCLEOTIDE SEQUENCE [LARGE SCALE GENOMIC DNA]</scope>
</reference>
<dbReference type="Proteomes" id="UP000386466">
    <property type="component" value="Unassembled WGS sequence"/>
</dbReference>
<evidence type="ECO:0000256" key="1">
    <source>
        <dbReference type="SAM" id="SignalP"/>
    </source>
</evidence>
<sequence>WLSASRLMLTVLSLMWSERCHLFLQLPKCYKLSKPFSRERMHVCKWVRGRERG</sequence>
<dbReference type="AlphaFoldDB" id="A0A485PQ18"/>
<accession>A0A485PQ18</accession>